<evidence type="ECO:0000313" key="1">
    <source>
        <dbReference type="EMBL" id="OOK79047.1"/>
    </source>
</evidence>
<organism evidence="1 2">
    <name type="scientific">Mycobacterium kansasii</name>
    <dbReference type="NCBI Taxonomy" id="1768"/>
    <lineage>
        <taxon>Bacteria</taxon>
        <taxon>Bacillati</taxon>
        <taxon>Actinomycetota</taxon>
        <taxon>Actinomycetes</taxon>
        <taxon>Mycobacteriales</taxon>
        <taxon>Mycobacteriaceae</taxon>
        <taxon>Mycobacterium</taxon>
    </lineage>
</organism>
<accession>A0A1V3XIL7</accession>
<evidence type="ECO:0000313" key="2">
    <source>
        <dbReference type="Proteomes" id="UP000189229"/>
    </source>
</evidence>
<name>A0A1V3XIL7_MYCKA</name>
<dbReference type="Proteomes" id="UP000189229">
    <property type="component" value="Unassembled WGS sequence"/>
</dbReference>
<protein>
    <submittedName>
        <fullName evidence="1">Uncharacterized protein</fullName>
    </submittedName>
</protein>
<reference evidence="1 2" key="1">
    <citation type="submission" date="2017-02" db="EMBL/GenBank/DDBJ databases">
        <title>Complete genome sequences of Mycobacterium kansasii strains isolated from rhesus macaques.</title>
        <authorList>
            <person name="Panda A."/>
            <person name="Nagaraj S."/>
            <person name="Zhao X."/>
            <person name="Tettelin H."/>
            <person name="Detolla L.J."/>
        </authorList>
    </citation>
    <scope>NUCLEOTIDE SEQUENCE [LARGE SCALE GENOMIC DNA]</scope>
    <source>
        <strain evidence="1 2">11-3813</strain>
    </source>
</reference>
<comment type="caution">
    <text evidence="1">The sequence shown here is derived from an EMBL/GenBank/DDBJ whole genome shotgun (WGS) entry which is preliminary data.</text>
</comment>
<dbReference type="EMBL" id="MVBM01000002">
    <property type="protein sequence ID" value="OOK79047.1"/>
    <property type="molecule type" value="Genomic_DNA"/>
</dbReference>
<proteinExistence type="predicted"/>
<gene>
    <name evidence="1" type="ORF">BZL30_1977</name>
</gene>
<dbReference type="AlphaFoldDB" id="A0A1V3XIL7"/>
<sequence length="39" mass="4305">MPALSNATLHRVSDGGVVNIQLNERGRYAYTFTGHQSRS</sequence>